<dbReference type="RefSeq" id="WP_035960496.1">
    <property type="nucleotide sequence ID" value="NZ_BMEG01000001.1"/>
</dbReference>
<dbReference type="AlphaFoldDB" id="A0A069P906"/>
<evidence type="ECO:0000256" key="4">
    <source>
        <dbReference type="ARBA" id="ARBA00036749"/>
    </source>
</evidence>
<dbReference type="CDD" id="cd00165">
    <property type="entry name" value="S4"/>
    <property type="match status" value="1"/>
</dbReference>
<keyword evidence="13" id="KW-1185">Reference proteome</keyword>
<dbReference type="InterPro" id="IPR042092">
    <property type="entry name" value="PsdUridine_s_RsuA/RluB/E/F_cat"/>
</dbReference>
<comment type="function">
    <text evidence="5">Responsible for synthesis of pseudouridine from uracil-516 in 16S ribosomal RNA.</text>
</comment>
<evidence type="ECO:0000256" key="5">
    <source>
        <dbReference type="ARBA" id="ARBA00037590"/>
    </source>
</evidence>
<dbReference type="EC" id="5.4.99.-" evidence="7"/>
<dbReference type="PANTHER" id="PTHR47683:SF4">
    <property type="entry name" value="PSEUDOURIDINE SYNTHASE"/>
    <property type="match status" value="1"/>
</dbReference>
<evidence type="ECO:0000259" key="9">
    <source>
        <dbReference type="Pfam" id="PF01479"/>
    </source>
</evidence>
<feature type="domain" description="RNA-binding S4" evidence="9">
    <location>
        <begin position="3"/>
        <end position="37"/>
    </location>
</feature>
<dbReference type="InterPro" id="IPR006145">
    <property type="entry name" value="PsdUridine_synth_RsuA/RluA"/>
</dbReference>
<comment type="similarity">
    <text evidence="1 7">Belongs to the pseudouridine synthase RsuA family.</text>
</comment>
<reference evidence="10" key="4">
    <citation type="submission" date="2024-05" db="EMBL/GenBank/DDBJ databases">
        <authorList>
            <person name="Sun Q."/>
            <person name="Zhou Y."/>
        </authorList>
    </citation>
    <scope>NUCLEOTIDE SEQUENCE</scope>
    <source>
        <strain evidence="10">CGMCC 1.11013</strain>
    </source>
</reference>
<reference evidence="10" key="1">
    <citation type="journal article" date="2014" name="Int. J. Syst. Evol. Microbiol.">
        <title>Complete genome of a new Firmicutes species belonging to the dominant human colonic microbiota ('Ruminococcus bicirculans') reveals two chromosomes and a selective capacity to utilize plant glucans.</title>
        <authorList>
            <consortium name="NISC Comparative Sequencing Program"/>
            <person name="Wegmann U."/>
            <person name="Louis P."/>
            <person name="Goesmann A."/>
            <person name="Henrissat B."/>
            <person name="Duncan S.H."/>
            <person name="Flint H.J."/>
        </authorList>
    </citation>
    <scope>NUCLEOTIDE SEQUENCE</scope>
    <source>
        <strain evidence="10">CGMCC 1.11013</strain>
    </source>
</reference>
<evidence type="ECO:0000313" key="11">
    <source>
        <dbReference type="EMBL" id="KDR36344.1"/>
    </source>
</evidence>
<dbReference type="Gene3D" id="3.10.290.10">
    <property type="entry name" value="RNA-binding S4 domain"/>
    <property type="match status" value="1"/>
</dbReference>
<evidence type="ECO:0000313" key="10">
    <source>
        <dbReference type="EMBL" id="GGD56824.1"/>
    </source>
</evidence>
<dbReference type="CDD" id="cd02553">
    <property type="entry name" value="PseudoU_synth_RsuA"/>
    <property type="match status" value="1"/>
</dbReference>
<evidence type="ECO:0000256" key="2">
    <source>
        <dbReference type="ARBA" id="ARBA00022884"/>
    </source>
</evidence>
<evidence type="ECO:0000313" key="12">
    <source>
        <dbReference type="Proteomes" id="UP000027439"/>
    </source>
</evidence>
<reference evidence="11 12" key="2">
    <citation type="submission" date="2014-03" db="EMBL/GenBank/DDBJ databases">
        <title>Draft Genome Sequences of Four Burkholderia Strains.</title>
        <authorList>
            <person name="Liu X.Y."/>
            <person name="Li C.X."/>
            <person name="Xu J.H."/>
        </authorList>
    </citation>
    <scope>NUCLEOTIDE SEQUENCE [LARGE SCALE GENOMIC DNA]</scope>
    <source>
        <strain evidence="11 12">R27</strain>
    </source>
</reference>
<dbReference type="GO" id="GO:0000455">
    <property type="term" value="P:enzyme-directed rRNA pseudouridine synthesis"/>
    <property type="evidence" value="ECO:0007669"/>
    <property type="project" value="UniProtKB-ARBA"/>
</dbReference>
<dbReference type="InterPro" id="IPR020094">
    <property type="entry name" value="TruA/RsuA/RluB/E/F_N"/>
</dbReference>
<dbReference type="STRING" id="1071679.BG57_15865"/>
<evidence type="ECO:0000313" key="13">
    <source>
        <dbReference type="Proteomes" id="UP000597138"/>
    </source>
</evidence>
<dbReference type="SUPFAM" id="SSF55120">
    <property type="entry name" value="Pseudouridine synthase"/>
    <property type="match status" value="1"/>
</dbReference>
<dbReference type="EMBL" id="JFHE01000003">
    <property type="protein sequence ID" value="KDR36344.1"/>
    <property type="molecule type" value="Genomic_DNA"/>
</dbReference>
<accession>A0A069P906</accession>
<dbReference type="SUPFAM" id="SSF55174">
    <property type="entry name" value="Alpha-L RNA-binding motif"/>
    <property type="match status" value="1"/>
</dbReference>
<sequence length="240" mass="26572">MDLETLLFSQGFGSRRQCRGIIAEGRVCIGGEACTDPRADFPIAPPLDFDVDGRTWTYREKAYLALNKPAGYECSRDPQHHLSVFHLLPPQLVERGVQPVGRLDQDTTGLLLLSDDGAFVHAFTSPKRKVPKVYLATVRHPLDDAQLAKLLEGVLLHGETKPTAALAAHRRDDRLLELTVLEGKYHQVKRMVAAAGNRVEQLHRERVGGYALPASLGEGEWRWLDADDLAALRANDNVPA</sequence>
<comment type="caution">
    <text evidence="11">The sequence shown here is derived from an EMBL/GenBank/DDBJ whole genome shotgun (WGS) entry which is preliminary data.</text>
</comment>
<keyword evidence="3 7" id="KW-0413">Isomerase</keyword>
<evidence type="ECO:0000256" key="6">
    <source>
        <dbReference type="PROSITE-ProRule" id="PRU00182"/>
    </source>
</evidence>
<dbReference type="InterPro" id="IPR020103">
    <property type="entry name" value="PsdUridine_synth_cat_dom_sf"/>
</dbReference>
<feature type="domain" description="Pseudouridine synthase RsuA/RluA-like" evidence="8">
    <location>
        <begin position="63"/>
        <end position="194"/>
    </location>
</feature>
<dbReference type="eggNOG" id="COG1187">
    <property type="taxonomic scope" value="Bacteria"/>
</dbReference>
<dbReference type="Proteomes" id="UP000027439">
    <property type="component" value="Unassembled WGS sequence"/>
</dbReference>
<dbReference type="PROSITE" id="PS01149">
    <property type="entry name" value="PSI_RSU"/>
    <property type="match status" value="1"/>
</dbReference>
<dbReference type="Pfam" id="PF01479">
    <property type="entry name" value="S4"/>
    <property type="match status" value="1"/>
</dbReference>
<evidence type="ECO:0000256" key="3">
    <source>
        <dbReference type="ARBA" id="ARBA00023235"/>
    </source>
</evidence>
<evidence type="ECO:0000256" key="7">
    <source>
        <dbReference type="RuleBase" id="RU003887"/>
    </source>
</evidence>
<dbReference type="InterPro" id="IPR000748">
    <property type="entry name" value="PsdUridine_synth_RsuA/RluB/E/F"/>
</dbReference>
<dbReference type="PROSITE" id="PS50889">
    <property type="entry name" value="S4"/>
    <property type="match status" value="1"/>
</dbReference>
<dbReference type="GO" id="GO:0003723">
    <property type="term" value="F:RNA binding"/>
    <property type="evidence" value="ECO:0007669"/>
    <property type="project" value="UniProtKB-KW"/>
</dbReference>
<dbReference type="Gene3D" id="3.30.70.1560">
    <property type="entry name" value="Alpha-L RNA-binding motif"/>
    <property type="match status" value="1"/>
</dbReference>
<dbReference type="Gene3D" id="3.30.70.580">
    <property type="entry name" value="Pseudouridine synthase I, catalytic domain, N-terminal subdomain"/>
    <property type="match status" value="1"/>
</dbReference>
<dbReference type="Pfam" id="PF00849">
    <property type="entry name" value="PseudoU_synth_2"/>
    <property type="match status" value="1"/>
</dbReference>
<dbReference type="InterPro" id="IPR036986">
    <property type="entry name" value="S4_RNA-bd_sf"/>
</dbReference>
<gene>
    <name evidence="10" type="primary">rsuA</name>
    <name evidence="11" type="ORF">BG57_15865</name>
    <name evidence="10" type="ORF">GCM10010985_08200</name>
</gene>
<evidence type="ECO:0000256" key="1">
    <source>
        <dbReference type="ARBA" id="ARBA00008348"/>
    </source>
</evidence>
<dbReference type="InterPro" id="IPR018496">
    <property type="entry name" value="PsdUridine_synth_RsuA/RluB_CS"/>
</dbReference>
<reference evidence="13" key="3">
    <citation type="journal article" date="2019" name="Int. J. Syst. Evol. Microbiol.">
        <title>The Global Catalogue of Microorganisms (GCM) 10K type strain sequencing project: providing services to taxonomists for standard genome sequencing and annotation.</title>
        <authorList>
            <consortium name="The Broad Institute Genomics Platform"/>
            <consortium name="The Broad Institute Genome Sequencing Center for Infectious Disease"/>
            <person name="Wu L."/>
            <person name="Ma J."/>
        </authorList>
    </citation>
    <scope>NUCLEOTIDE SEQUENCE [LARGE SCALE GENOMIC DNA]</scope>
    <source>
        <strain evidence="13">CGMCC 1.11013</strain>
    </source>
</reference>
<dbReference type="InterPro" id="IPR050343">
    <property type="entry name" value="RsuA_PseudoU_synthase"/>
</dbReference>
<dbReference type="OrthoDB" id="9807213at2"/>
<comment type="catalytic activity">
    <reaction evidence="4">
        <text>uridine(516) in 16S rRNA = pseudouridine(516) in 16S rRNA</text>
        <dbReference type="Rhea" id="RHEA:38867"/>
        <dbReference type="Rhea" id="RHEA-COMP:10089"/>
        <dbReference type="Rhea" id="RHEA-COMP:10090"/>
        <dbReference type="ChEBI" id="CHEBI:65314"/>
        <dbReference type="ChEBI" id="CHEBI:65315"/>
        <dbReference type="EC" id="5.4.99.19"/>
    </reaction>
</comment>
<dbReference type="PANTHER" id="PTHR47683">
    <property type="entry name" value="PSEUDOURIDINE SYNTHASE FAMILY PROTEIN-RELATED"/>
    <property type="match status" value="1"/>
</dbReference>
<organism evidence="11 12">
    <name type="scientific">Caballeronia grimmiae</name>
    <dbReference type="NCBI Taxonomy" id="1071679"/>
    <lineage>
        <taxon>Bacteria</taxon>
        <taxon>Pseudomonadati</taxon>
        <taxon>Pseudomonadota</taxon>
        <taxon>Betaproteobacteria</taxon>
        <taxon>Burkholderiales</taxon>
        <taxon>Burkholderiaceae</taxon>
        <taxon>Caballeronia</taxon>
    </lineage>
</organism>
<name>A0A069P906_9BURK</name>
<protein>
    <recommendedName>
        <fullName evidence="7">Pseudouridine synthase</fullName>
        <ecNumber evidence="7">5.4.99.-</ecNumber>
    </recommendedName>
</protein>
<evidence type="ECO:0000259" key="8">
    <source>
        <dbReference type="Pfam" id="PF00849"/>
    </source>
</evidence>
<dbReference type="NCBIfam" id="TIGR00093">
    <property type="entry name" value="pseudouridine synthase"/>
    <property type="match status" value="1"/>
</dbReference>
<dbReference type="Proteomes" id="UP000597138">
    <property type="component" value="Unassembled WGS sequence"/>
</dbReference>
<dbReference type="InterPro" id="IPR002942">
    <property type="entry name" value="S4_RNA-bd"/>
</dbReference>
<proteinExistence type="inferred from homology"/>
<keyword evidence="2 6" id="KW-0694">RNA-binding</keyword>
<dbReference type="GO" id="GO:0160136">
    <property type="term" value="F:16S rRNA pseudouridine(516) synthase activity"/>
    <property type="evidence" value="ECO:0007669"/>
    <property type="project" value="UniProtKB-EC"/>
</dbReference>
<dbReference type="EMBL" id="BMEG01000001">
    <property type="protein sequence ID" value="GGD56824.1"/>
    <property type="molecule type" value="Genomic_DNA"/>
</dbReference>